<keyword evidence="2" id="KW-1185">Reference proteome</keyword>
<dbReference type="EMBL" id="CM037151">
    <property type="protein sequence ID" value="KAH7844528.1"/>
    <property type="molecule type" value="Genomic_DNA"/>
</dbReference>
<sequence length="644" mass="73237">MASEEEILTVFDCYWFEHQIFTKKPPFSTPKPNPVLEIDEKPNLRSIPTRHSRSLSDHCLSSADFFSLKSVLQVHTPKLQTILSGKEMRESSEPMSKQEEFEEVEASIKKTKGEIKKRRRKQGRVGSSSKSLSELEFEELKGFMDLGFVFSEEDKVNSNLVSILPGLQRLGRSSDNYFDGGEKEEEEEEEDEVKEVVEGYVPRPYLSEAWDHVLNINQRNNKVEINQLVDWRIPSLVIGEELVKHHEEISSGYEKSKTDATAAPFMEKGDVSRGETAKKQEERKHSDAAAGMVSENSVRVEERAACNYAKGEWVIDDSWPLYSGLGCKKWLVRTWACRETQRTDFAYEKLRWRLKNCTMAEFTGSKFLERMQQKTIAFVGDSLGQQQFQSLMCMVTGGKETPDVLDVGKEYGLVRTKGSIHPGGLAYRFSSTNTTILYYWSPSLTHLGPLDITNPLTDYAMHLDRPPAFLQHFLPKFDVLVLNTGHHWNSLKFKANRWVVHVGGVPIIDRRFADFGAAKNFTVYSIVHWVDSQLLKYPGLKAFFRTISPRHFSHGDWDTGGTCDNTTPSHRKEVLQDESVDLPVAGAVKGTKVTLIDITALSQLREEGHISRYSIKATPGVQDCLHWCLPGVPDTWNEILFTLL</sequence>
<evidence type="ECO:0000313" key="1">
    <source>
        <dbReference type="EMBL" id="KAH7844528.1"/>
    </source>
</evidence>
<organism evidence="1 2">
    <name type="scientific">Vaccinium darrowii</name>
    <dbReference type="NCBI Taxonomy" id="229202"/>
    <lineage>
        <taxon>Eukaryota</taxon>
        <taxon>Viridiplantae</taxon>
        <taxon>Streptophyta</taxon>
        <taxon>Embryophyta</taxon>
        <taxon>Tracheophyta</taxon>
        <taxon>Spermatophyta</taxon>
        <taxon>Magnoliopsida</taxon>
        <taxon>eudicotyledons</taxon>
        <taxon>Gunneridae</taxon>
        <taxon>Pentapetalae</taxon>
        <taxon>asterids</taxon>
        <taxon>Ericales</taxon>
        <taxon>Ericaceae</taxon>
        <taxon>Vaccinioideae</taxon>
        <taxon>Vaccinieae</taxon>
        <taxon>Vaccinium</taxon>
    </lineage>
</organism>
<protein>
    <submittedName>
        <fullName evidence="1">Uncharacterized protein</fullName>
    </submittedName>
</protein>
<dbReference type="Proteomes" id="UP000828048">
    <property type="component" value="Chromosome 1"/>
</dbReference>
<evidence type="ECO:0000313" key="2">
    <source>
        <dbReference type="Proteomes" id="UP000828048"/>
    </source>
</evidence>
<name>A0ACB7XU00_9ERIC</name>
<reference evidence="1 2" key="1">
    <citation type="journal article" date="2021" name="Hortic Res">
        <title>High-quality reference genome and annotation aids understanding of berry development for evergreen blueberry (Vaccinium darrowii).</title>
        <authorList>
            <person name="Yu J."/>
            <person name="Hulse-Kemp A.M."/>
            <person name="Babiker E."/>
            <person name="Staton M."/>
        </authorList>
    </citation>
    <scope>NUCLEOTIDE SEQUENCE [LARGE SCALE GENOMIC DNA]</scope>
    <source>
        <strain evidence="2">cv. NJ 8807/NJ 8810</strain>
        <tissue evidence="1">Young leaf</tissue>
    </source>
</reference>
<accession>A0ACB7XU00</accession>
<gene>
    <name evidence="1" type="ORF">Vadar_029008</name>
</gene>
<proteinExistence type="predicted"/>
<comment type="caution">
    <text evidence="1">The sequence shown here is derived from an EMBL/GenBank/DDBJ whole genome shotgun (WGS) entry which is preliminary data.</text>
</comment>